<dbReference type="InterPro" id="IPR006016">
    <property type="entry name" value="UspA"/>
</dbReference>
<dbReference type="PANTHER" id="PTHR31964:SF113">
    <property type="entry name" value="USPA DOMAIN-CONTAINING PROTEIN"/>
    <property type="match status" value="1"/>
</dbReference>
<proteinExistence type="predicted"/>
<evidence type="ECO:0000259" key="1">
    <source>
        <dbReference type="Pfam" id="PF00582"/>
    </source>
</evidence>
<dbReference type="Gene3D" id="3.40.50.620">
    <property type="entry name" value="HUPs"/>
    <property type="match status" value="1"/>
</dbReference>
<dbReference type="Proteomes" id="UP001485043">
    <property type="component" value="Unassembled WGS sequence"/>
</dbReference>
<comment type="caution">
    <text evidence="2">The sequence shown here is derived from an EMBL/GenBank/DDBJ whole genome shotgun (WGS) entry which is preliminary data.</text>
</comment>
<gene>
    <name evidence="2" type="ORF">WJX84_002512</name>
</gene>
<evidence type="ECO:0000313" key="2">
    <source>
        <dbReference type="EMBL" id="KAK9857591.1"/>
    </source>
</evidence>
<dbReference type="AlphaFoldDB" id="A0AAW1SSE8"/>
<sequence length="197" mass="21995">MANVSDGKRQRPIEKSRDLGEIQGIARPSAVDPLCRKGRQSLKWSNSIASKSVVVLAVDDSEASEKAVVWALTNLDGKAHHYRLTHIVQEPINIQDPRVVEYHADKSLTDKAAAFLRERFAPLLQQAAVSYDIDVILRPEKDQNIGFALCKRCSEVHAETVVMGRHHKWPGFLVYLHDSVSMHVAQQYHDGAVVLLG</sequence>
<protein>
    <recommendedName>
        <fullName evidence="1">UspA domain-containing protein</fullName>
    </recommendedName>
</protein>
<feature type="domain" description="UspA" evidence="1">
    <location>
        <begin position="54"/>
        <end position="187"/>
    </location>
</feature>
<dbReference type="SUPFAM" id="SSF52402">
    <property type="entry name" value="Adenine nucleotide alpha hydrolases-like"/>
    <property type="match status" value="1"/>
</dbReference>
<reference evidence="2 3" key="1">
    <citation type="journal article" date="2024" name="Nat. Commun.">
        <title>Phylogenomics reveals the evolutionary origins of lichenization in chlorophyte algae.</title>
        <authorList>
            <person name="Puginier C."/>
            <person name="Libourel C."/>
            <person name="Otte J."/>
            <person name="Skaloud P."/>
            <person name="Haon M."/>
            <person name="Grisel S."/>
            <person name="Petersen M."/>
            <person name="Berrin J.G."/>
            <person name="Delaux P.M."/>
            <person name="Dal Grande F."/>
            <person name="Keller J."/>
        </authorList>
    </citation>
    <scope>NUCLEOTIDE SEQUENCE [LARGE SCALE GENOMIC DNA]</scope>
    <source>
        <strain evidence="2 3">SAG 2523</strain>
    </source>
</reference>
<name>A0AAW1SSE8_9CHLO</name>
<keyword evidence="3" id="KW-1185">Reference proteome</keyword>
<organism evidence="2 3">
    <name type="scientific">Apatococcus fuscideae</name>
    <dbReference type="NCBI Taxonomy" id="2026836"/>
    <lineage>
        <taxon>Eukaryota</taxon>
        <taxon>Viridiplantae</taxon>
        <taxon>Chlorophyta</taxon>
        <taxon>core chlorophytes</taxon>
        <taxon>Trebouxiophyceae</taxon>
        <taxon>Chlorellales</taxon>
        <taxon>Chlorellaceae</taxon>
        <taxon>Apatococcus</taxon>
    </lineage>
</organism>
<dbReference type="PANTHER" id="PTHR31964">
    <property type="entry name" value="ADENINE NUCLEOTIDE ALPHA HYDROLASES-LIKE SUPERFAMILY PROTEIN"/>
    <property type="match status" value="1"/>
</dbReference>
<evidence type="ECO:0000313" key="3">
    <source>
        <dbReference type="Proteomes" id="UP001485043"/>
    </source>
</evidence>
<accession>A0AAW1SSE8</accession>
<dbReference type="Pfam" id="PF00582">
    <property type="entry name" value="Usp"/>
    <property type="match status" value="1"/>
</dbReference>
<dbReference type="EMBL" id="JALJOV010000963">
    <property type="protein sequence ID" value="KAK9857591.1"/>
    <property type="molecule type" value="Genomic_DNA"/>
</dbReference>
<dbReference type="InterPro" id="IPR014729">
    <property type="entry name" value="Rossmann-like_a/b/a_fold"/>
</dbReference>